<keyword evidence="2" id="KW-0560">Oxidoreductase</keyword>
<sequence length="338" mass="37005">VNLSYKKPDLKNVYYDEFLESIQSLNNLTIAITGTTSGTGYVAAQTVASKGARVILLNRKSKRATKSYNDLKKNNPEAELFLVECDLQSFESVRKAAKEVVKLCPKGLDALCNNAGVMALKDIATSDGFDVQMQTNHLSHFLLTKELMPSLKKAADNNGESRVVNHSSISRFGVKSLEAQYLEKKGGNLGGNGRRMMFFPQARWKRYSQTKLANAAFTASLSEKLNNSNSNIKALVAHPGLSVTDLQHTTIIDGGMGTWMTSQMMKSGQTKEDGAIGIIKCMTDPTLDSGKFVGPGAGKMAMKGPVISFDLEPFYDNQYTKDLLWTKSCEAIGEDFII</sequence>
<organism evidence="3">
    <name type="scientific">marine metagenome</name>
    <dbReference type="NCBI Taxonomy" id="408172"/>
    <lineage>
        <taxon>unclassified sequences</taxon>
        <taxon>metagenomes</taxon>
        <taxon>ecological metagenomes</taxon>
    </lineage>
</organism>
<dbReference type="EMBL" id="UINC01079041">
    <property type="protein sequence ID" value="SVC20673.1"/>
    <property type="molecule type" value="Genomic_DNA"/>
</dbReference>
<protein>
    <recommendedName>
        <fullName evidence="4">NAD(P)-binding protein</fullName>
    </recommendedName>
</protein>
<dbReference type="SUPFAM" id="SSF51735">
    <property type="entry name" value="NAD(P)-binding Rossmann-fold domains"/>
    <property type="match status" value="1"/>
</dbReference>
<dbReference type="PANTHER" id="PTHR24320">
    <property type="entry name" value="RETINOL DEHYDROGENASE"/>
    <property type="match status" value="1"/>
</dbReference>
<reference evidence="3" key="1">
    <citation type="submission" date="2018-05" db="EMBL/GenBank/DDBJ databases">
        <authorList>
            <person name="Lanie J.A."/>
            <person name="Ng W.-L."/>
            <person name="Kazmierczak K.M."/>
            <person name="Andrzejewski T.M."/>
            <person name="Davidsen T.M."/>
            <person name="Wayne K.J."/>
            <person name="Tettelin H."/>
            <person name="Glass J.I."/>
            <person name="Rusch D."/>
            <person name="Podicherti R."/>
            <person name="Tsui H.-C.T."/>
            <person name="Winkler M.E."/>
        </authorList>
    </citation>
    <scope>NUCLEOTIDE SEQUENCE</scope>
</reference>
<comment type="similarity">
    <text evidence="1">Belongs to the short-chain dehydrogenases/reductases (SDR) family.</text>
</comment>
<dbReference type="GO" id="GO:0016491">
    <property type="term" value="F:oxidoreductase activity"/>
    <property type="evidence" value="ECO:0007669"/>
    <property type="project" value="UniProtKB-KW"/>
</dbReference>
<dbReference type="PRINTS" id="PR00081">
    <property type="entry name" value="GDHRDH"/>
</dbReference>
<evidence type="ECO:0000256" key="1">
    <source>
        <dbReference type="ARBA" id="ARBA00006484"/>
    </source>
</evidence>
<feature type="non-terminal residue" evidence="3">
    <location>
        <position position="1"/>
    </location>
</feature>
<dbReference type="PRINTS" id="PR00080">
    <property type="entry name" value="SDRFAMILY"/>
</dbReference>
<evidence type="ECO:0008006" key="4">
    <source>
        <dbReference type="Google" id="ProtNLM"/>
    </source>
</evidence>
<dbReference type="InterPro" id="IPR002347">
    <property type="entry name" value="SDR_fam"/>
</dbReference>
<dbReference type="Gene3D" id="3.40.50.720">
    <property type="entry name" value="NAD(P)-binding Rossmann-like Domain"/>
    <property type="match status" value="1"/>
</dbReference>
<evidence type="ECO:0000313" key="3">
    <source>
        <dbReference type="EMBL" id="SVC20673.1"/>
    </source>
</evidence>
<gene>
    <name evidence="3" type="ORF">METZ01_LOCUS273527</name>
</gene>
<dbReference type="Pfam" id="PF00106">
    <property type="entry name" value="adh_short"/>
    <property type="match status" value="1"/>
</dbReference>
<dbReference type="InterPro" id="IPR036291">
    <property type="entry name" value="NAD(P)-bd_dom_sf"/>
</dbReference>
<accession>A0A382KAX3</accession>
<name>A0A382KAX3_9ZZZZ</name>
<evidence type="ECO:0000256" key="2">
    <source>
        <dbReference type="ARBA" id="ARBA00023002"/>
    </source>
</evidence>
<dbReference type="AlphaFoldDB" id="A0A382KAX3"/>
<proteinExistence type="inferred from homology"/>
<dbReference type="PANTHER" id="PTHR24320:SF148">
    <property type="entry name" value="NAD(P)-BINDING ROSSMANN-FOLD SUPERFAMILY PROTEIN"/>
    <property type="match status" value="1"/>
</dbReference>